<dbReference type="Ensembl" id="ENSCPOT00000046643.1">
    <property type="protein sequence ID" value="ENSCPOP00000026768.1"/>
    <property type="gene ID" value="ENSCPOG00000004885.4"/>
</dbReference>
<feature type="domain" description="C-type lectin" evidence="3">
    <location>
        <begin position="61"/>
        <end position="126"/>
    </location>
</feature>
<dbReference type="Gene3D" id="3.10.100.10">
    <property type="entry name" value="Mannose-Binding Protein A, subunit A"/>
    <property type="match status" value="2"/>
</dbReference>
<feature type="signal peptide" evidence="2">
    <location>
        <begin position="1"/>
        <end position="26"/>
    </location>
</feature>
<reference evidence="5" key="1">
    <citation type="journal article" date="2011" name="Nature">
        <title>A high-resolution map of human evolutionary constraint using 29 mammals.</title>
        <authorList>
            <person name="Lindblad-Toh K."/>
            <person name="Garber M."/>
            <person name="Zuk O."/>
            <person name="Lin M.F."/>
            <person name="Parker B.J."/>
            <person name="Washietl S."/>
            <person name="Kheradpour P."/>
            <person name="Ernst J."/>
            <person name="Jordan G."/>
            <person name="Mauceli E."/>
            <person name="Ward L.D."/>
            <person name="Lowe C.B."/>
            <person name="Holloway A.K."/>
            <person name="Clamp M."/>
            <person name="Gnerre S."/>
            <person name="Alfoldi J."/>
            <person name="Beal K."/>
            <person name="Chang J."/>
            <person name="Clawson H."/>
            <person name="Cuff J."/>
            <person name="Di Palma F."/>
            <person name="Fitzgerald S."/>
            <person name="Flicek P."/>
            <person name="Guttman M."/>
            <person name="Hubisz M.J."/>
            <person name="Jaffe D.B."/>
            <person name="Jungreis I."/>
            <person name="Kent W.J."/>
            <person name="Kostka D."/>
            <person name="Lara M."/>
            <person name="Martins A.L."/>
            <person name="Massingham T."/>
            <person name="Moltke I."/>
            <person name="Raney B.J."/>
            <person name="Rasmussen M.D."/>
            <person name="Robinson J."/>
            <person name="Stark A."/>
            <person name="Vilella A.J."/>
            <person name="Wen J."/>
            <person name="Xie X."/>
            <person name="Zody M.C."/>
            <person name="Baldwin J."/>
            <person name="Bloom T."/>
            <person name="Chin C.W."/>
            <person name="Heiman D."/>
            <person name="Nicol R."/>
            <person name="Nusbaum C."/>
            <person name="Young S."/>
            <person name="Wilkinson J."/>
            <person name="Worley K.C."/>
            <person name="Kovar C.L."/>
            <person name="Muzny D.M."/>
            <person name="Gibbs R.A."/>
            <person name="Cree A."/>
            <person name="Dihn H.H."/>
            <person name="Fowler G."/>
            <person name="Jhangiani S."/>
            <person name="Joshi V."/>
            <person name="Lee S."/>
            <person name="Lewis L.R."/>
            <person name="Nazareth L.V."/>
            <person name="Okwuonu G."/>
            <person name="Santibanez J."/>
            <person name="Warren W.C."/>
            <person name="Mardis E.R."/>
            <person name="Weinstock G.M."/>
            <person name="Wilson R.K."/>
            <person name="Delehaunty K."/>
            <person name="Dooling D."/>
            <person name="Fronik C."/>
            <person name="Fulton L."/>
            <person name="Fulton B."/>
            <person name="Graves T."/>
            <person name="Minx P."/>
            <person name="Sodergren E."/>
            <person name="Birney E."/>
            <person name="Margulies E.H."/>
            <person name="Herrero J."/>
            <person name="Green E.D."/>
            <person name="Haussler D."/>
            <person name="Siepel A."/>
            <person name="Goldman N."/>
            <person name="Pollard K.S."/>
            <person name="Pedersen J.S."/>
            <person name="Lander E.S."/>
            <person name="Kellis M."/>
        </authorList>
    </citation>
    <scope>NUCLEOTIDE SEQUENCE [LARGE SCALE GENOMIC DNA]</scope>
    <source>
        <strain evidence="5">2N</strain>
    </source>
</reference>
<organism evidence="4 5">
    <name type="scientific">Cavia porcellus</name>
    <name type="common">Guinea pig</name>
    <dbReference type="NCBI Taxonomy" id="10141"/>
    <lineage>
        <taxon>Eukaryota</taxon>
        <taxon>Metazoa</taxon>
        <taxon>Chordata</taxon>
        <taxon>Craniata</taxon>
        <taxon>Vertebrata</taxon>
        <taxon>Euteleostomi</taxon>
        <taxon>Mammalia</taxon>
        <taxon>Eutheria</taxon>
        <taxon>Euarchontoglires</taxon>
        <taxon>Glires</taxon>
        <taxon>Rodentia</taxon>
        <taxon>Hystricomorpha</taxon>
        <taxon>Caviidae</taxon>
        <taxon>Cavia</taxon>
    </lineage>
</organism>
<dbReference type="GeneTree" id="ENSGT00940000154447"/>
<dbReference type="Pfam" id="PF00059">
    <property type="entry name" value="Lectin_C"/>
    <property type="match status" value="1"/>
</dbReference>
<evidence type="ECO:0000313" key="4">
    <source>
        <dbReference type="Ensembl" id="ENSCPOP00000026768.1"/>
    </source>
</evidence>
<evidence type="ECO:0000313" key="5">
    <source>
        <dbReference type="Proteomes" id="UP000005447"/>
    </source>
</evidence>
<dbReference type="InterPro" id="IPR016187">
    <property type="entry name" value="CTDL_fold"/>
</dbReference>
<dbReference type="AlphaFoldDB" id="A0A286XMR7"/>
<accession>A0A286XMR7</accession>
<dbReference type="PROSITE" id="PS00615">
    <property type="entry name" value="C_TYPE_LECTIN_1"/>
    <property type="match status" value="1"/>
</dbReference>
<dbReference type="Proteomes" id="UP000005447">
    <property type="component" value="Unassembled WGS sequence"/>
</dbReference>
<keyword evidence="5" id="KW-1185">Reference proteome</keyword>
<protein>
    <recommendedName>
        <fullName evidence="3">C-type lectin domain-containing protein</fullName>
    </recommendedName>
</protein>
<dbReference type="EMBL" id="AAKN02036694">
    <property type="status" value="NOT_ANNOTATED_CDS"/>
    <property type="molecule type" value="Genomic_DNA"/>
</dbReference>
<keyword evidence="2" id="KW-0732">Signal</keyword>
<proteinExistence type="predicted"/>
<dbReference type="InterPro" id="IPR016186">
    <property type="entry name" value="C-type_lectin-like/link_sf"/>
</dbReference>
<keyword evidence="1" id="KW-1015">Disulfide bond</keyword>
<name>A0A286XMR7_CAVPO</name>
<feature type="chain" id="PRO_5012673860" description="C-type lectin domain-containing protein" evidence="2">
    <location>
        <begin position="27"/>
        <end position="129"/>
    </location>
</feature>
<dbReference type="SUPFAM" id="SSF56436">
    <property type="entry name" value="C-type lectin-like"/>
    <property type="match status" value="1"/>
</dbReference>
<dbReference type="InterPro" id="IPR001304">
    <property type="entry name" value="C-type_lectin-like"/>
</dbReference>
<evidence type="ECO:0000256" key="1">
    <source>
        <dbReference type="ARBA" id="ARBA00023157"/>
    </source>
</evidence>
<dbReference type="InterPro" id="IPR018378">
    <property type="entry name" value="C-type_lectin_CS"/>
</dbReference>
<gene>
    <name evidence="4" type="primary">LOC100733317</name>
</gene>
<dbReference type="VEuPathDB" id="HostDB:ENSCPOG00000004885"/>
<reference evidence="4" key="2">
    <citation type="submission" date="2025-08" db="UniProtKB">
        <authorList>
            <consortium name="Ensembl"/>
        </authorList>
    </citation>
    <scope>IDENTIFICATION</scope>
    <source>
        <strain evidence="4">2N</strain>
    </source>
</reference>
<evidence type="ECO:0000256" key="2">
    <source>
        <dbReference type="SAM" id="SignalP"/>
    </source>
</evidence>
<sequence>MRPPMAPYSMSWMLISSLVLLSQVQGEKSEDKVSSPGSNCPKGAKAFGSYCYFLFRTPRSWYNADGNEPDANGWEWSNDDILDYFNWERNPATATDRGYCGSLSRTSAYLKWRDYNCNTQLPYVCKFRG</sequence>
<reference evidence="4" key="3">
    <citation type="submission" date="2025-09" db="UniProtKB">
        <authorList>
            <consortium name="Ensembl"/>
        </authorList>
    </citation>
    <scope>IDENTIFICATION</scope>
    <source>
        <strain evidence="4">2N</strain>
    </source>
</reference>
<dbReference type="PROSITE" id="PS50041">
    <property type="entry name" value="C_TYPE_LECTIN_2"/>
    <property type="match status" value="1"/>
</dbReference>
<evidence type="ECO:0000259" key="3">
    <source>
        <dbReference type="PROSITE" id="PS50041"/>
    </source>
</evidence>